<evidence type="ECO:0000313" key="3">
    <source>
        <dbReference type="Proteomes" id="UP001500751"/>
    </source>
</evidence>
<gene>
    <name evidence="2" type="ORF">GCM10009839_07900</name>
</gene>
<protein>
    <submittedName>
        <fullName evidence="2">Class I SAM-dependent methyltransferase</fullName>
    </submittedName>
</protein>
<dbReference type="Gene3D" id="3.40.50.150">
    <property type="entry name" value="Vaccinia Virus protein VP39"/>
    <property type="match status" value="1"/>
</dbReference>
<organism evidence="2 3">
    <name type="scientific">Catenulispora yoronensis</name>
    <dbReference type="NCBI Taxonomy" id="450799"/>
    <lineage>
        <taxon>Bacteria</taxon>
        <taxon>Bacillati</taxon>
        <taxon>Actinomycetota</taxon>
        <taxon>Actinomycetes</taxon>
        <taxon>Catenulisporales</taxon>
        <taxon>Catenulisporaceae</taxon>
        <taxon>Catenulispora</taxon>
    </lineage>
</organism>
<accession>A0ABN2TPS0</accession>
<keyword evidence="2" id="KW-0489">Methyltransferase</keyword>
<keyword evidence="2" id="KW-0808">Transferase</keyword>
<dbReference type="CDD" id="cd02440">
    <property type="entry name" value="AdoMet_MTases"/>
    <property type="match status" value="1"/>
</dbReference>
<comment type="caution">
    <text evidence="2">The sequence shown here is derived from an EMBL/GenBank/DDBJ whole genome shotgun (WGS) entry which is preliminary data.</text>
</comment>
<reference evidence="3" key="1">
    <citation type="journal article" date="2019" name="Int. J. Syst. Evol. Microbiol.">
        <title>The Global Catalogue of Microorganisms (GCM) 10K type strain sequencing project: providing services to taxonomists for standard genome sequencing and annotation.</title>
        <authorList>
            <consortium name="The Broad Institute Genomics Platform"/>
            <consortium name="The Broad Institute Genome Sequencing Center for Infectious Disease"/>
            <person name="Wu L."/>
            <person name="Ma J."/>
        </authorList>
    </citation>
    <scope>NUCLEOTIDE SEQUENCE [LARGE SCALE GENOMIC DNA]</scope>
    <source>
        <strain evidence="3">JCM 16014</strain>
    </source>
</reference>
<name>A0ABN2TPS0_9ACTN</name>
<dbReference type="InterPro" id="IPR013217">
    <property type="entry name" value="Methyltransf_12"/>
</dbReference>
<feature type="domain" description="Methyltransferase type 12" evidence="1">
    <location>
        <begin position="50"/>
        <end position="149"/>
    </location>
</feature>
<evidence type="ECO:0000259" key="1">
    <source>
        <dbReference type="Pfam" id="PF08242"/>
    </source>
</evidence>
<evidence type="ECO:0000313" key="2">
    <source>
        <dbReference type="EMBL" id="GAA2015150.1"/>
    </source>
</evidence>
<dbReference type="GO" id="GO:0032259">
    <property type="term" value="P:methylation"/>
    <property type="evidence" value="ECO:0007669"/>
    <property type="project" value="UniProtKB-KW"/>
</dbReference>
<dbReference type="InterPro" id="IPR029063">
    <property type="entry name" value="SAM-dependent_MTases_sf"/>
</dbReference>
<sequence length="259" mass="27530">MLQDRHDDTIPGEPYSVTAEFYDILQAETDRRVAERRFGSAARAAQVGIVDVGAGTGIVTEVLLDRSAAPIHAVEPAAPMRVALLTRLAGMRADQRARVTVHPEAFQDAGLAGLADLVVCSNIAGVLEPSERRAMWSAAAAALTPGGVVLLEPPPQELPDKPTVEELPPVRLGPDTYSAQVCTAPDRGLLSVTYTYRVEHDGEIVREEAEEFTMWPASSDTVCDELRQAGLVVSGTSDGVIRATAAQDPQPRAGSALRG</sequence>
<dbReference type="RefSeq" id="WP_344664088.1">
    <property type="nucleotide sequence ID" value="NZ_BAAAQN010000003.1"/>
</dbReference>
<proteinExistence type="predicted"/>
<dbReference type="GO" id="GO:0008168">
    <property type="term" value="F:methyltransferase activity"/>
    <property type="evidence" value="ECO:0007669"/>
    <property type="project" value="UniProtKB-KW"/>
</dbReference>
<dbReference type="SUPFAM" id="SSF53335">
    <property type="entry name" value="S-adenosyl-L-methionine-dependent methyltransferases"/>
    <property type="match status" value="1"/>
</dbReference>
<dbReference type="Pfam" id="PF08242">
    <property type="entry name" value="Methyltransf_12"/>
    <property type="match status" value="1"/>
</dbReference>
<dbReference type="Proteomes" id="UP001500751">
    <property type="component" value="Unassembled WGS sequence"/>
</dbReference>
<dbReference type="EMBL" id="BAAAQN010000003">
    <property type="protein sequence ID" value="GAA2015150.1"/>
    <property type="molecule type" value="Genomic_DNA"/>
</dbReference>
<keyword evidence="3" id="KW-1185">Reference proteome</keyword>